<evidence type="ECO:0000313" key="1">
    <source>
        <dbReference type="EMBL" id="KZS06397.1"/>
    </source>
</evidence>
<comment type="caution">
    <text evidence="1">The sequence shown here is derived from an EMBL/GenBank/DDBJ whole genome shotgun (WGS) entry which is preliminary data.</text>
</comment>
<accession>A0A164P087</accession>
<sequence length="122" mass="12350">MAQLLAVSVDQNKNTQPWPVAHRRIPQALGIFSHNFPTTLAPTKPASPSPAKLIPALTAVSRPGLVTRLATPGVSLPSVAKAVVTSHVAPVVTLKAAPVTGPPTNNPPAPAPNTAVALVAAS</sequence>
<reference evidence="1 2" key="1">
    <citation type="submission" date="2016-03" db="EMBL/GenBank/DDBJ databases">
        <title>EvidentialGene: Evidence-directed Construction of Genes on Genomes.</title>
        <authorList>
            <person name="Gilbert D.G."/>
            <person name="Choi J.-H."/>
            <person name="Mockaitis K."/>
            <person name="Colbourne J."/>
            <person name="Pfrender M."/>
        </authorList>
    </citation>
    <scope>NUCLEOTIDE SEQUENCE [LARGE SCALE GENOMIC DNA]</scope>
    <source>
        <strain evidence="1 2">Xinb3</strain>
        <tissue evidence="1">Complete organism</tissue>
    </source>
</reference>
<evidence type="ECO:0000313" key="2">
    <source>
        <dbReference type="Proteomes" id="UP000076858"/>
    </source>
</evidence>
<proteinExistence type="predicted"/>
<dbReference type="AlphaFoldDB" id="A0A164P087"/>
<keyword evidence="2" id="KW-1185">Reference proteome</keyword>
<organism evidence="1 2">
    <name type="scientific">Daphnia magna</name>
    <dbReference type="NCBI Taxonomy" id="35525"/>
    <lineage>
        <taxon>Eukaryota</taxon>
        <taxon>Metazoa</taxon>
        <taxon>Ecdysozoa</taxon>
        <taxon>Arthropoda</taxon>
        <taxon>Crustacea</taxon>
        <taxon>Branchiopoda</taxon>
        <taxon>Diplostraca</taxon>
        <taxon>Cladocera</taxon>
        <taxon>Anomopoda</taxon>
        <taxon>Daphniidae</taxon>
        <taxon>Daphnia</taxon>
    </lineage>
</organism>
<protein>
    <submittedName>
        <fullName evidence="1">Uncharacterized protein</fullName>
    </submittedName>
</protein>
<gene>
    <name evidence="1" type="ORF">APZ42_030163</name>
</gene>
<name>A0A164P087_9CRUS</name>
<dbReference type="EMBL" id="LRGB01002756">
    <property type="protein sequence ID" value="KZS06397.1"/>
    <property type="molecule type" value="Genomic_DNA"/>
</dbReference>
<dbReference type="Proteomes" id="UP000076858">
    <property type="component" value="Unassembled WGS sequence"/>
</dbReference>